<feature type="region of interest" description="Disordered" evidence="1">
    <location>
        <begin position="1"/>
        <end position="219"/>
    </location>
</feature>
<evidence type="ECO:0000313" key="2">
    <source>
        <dbReference type="EMBL" id="KAK4044216.1"/>
    </source>
</evidence>
<feature type="compositionally biased region" description="Basic and acidic residues" evidence="1">
    <location>
        <begin position="318"/>
        <end position="335"/>
    </location>
</feature>
<organism evidence="2 3">
    <name type="scientific">Parachaetomium inaequale</name>
    <dbReference type="NCBI Taxonomy" id="2588326"/>
    <lineage>
        <taxon>Eukaryota</taxon>
        <taxon>Fungi</taxon>
        <taxon>Dikarya</taxon>
        <taxon>Ascomycota</taxon>
        <taxon>Pezizomycotina</taxon>
        <taxon>Sordariomycetes</taxon>
        <taxon>Sordariomycetidae</taxon>
        <taxon>Sordariales</taxon>
        <taxon>Chaetomiaceae</taxon>
        <taxon>Parachaetomium</taxon>
    </lineage>
</organism>
<evidence type="ECO:0000256" key="1">
    <source>
        <dbReference type="SAM" id="MobiDB-lite"/>
    </source>
</evidence>
<proteinExistence type="predicted"/>
<protein>
    <submittedName>
        <fullName evidence="2">Uncharacterized protein</fullName>
    </submittedName>
</protein>
<feature type="compositionally biased region" description="Low complexity" evidence="1">
    <location>
        <begin position="75"/>
        <end position="114"/>
    </location>
</feature>
<accession>A0AAN6PNH7</accession>
<feature type="region of interest" description="Disordered" evidence="1">
    <location>
        <begin position="318"/>
        <end position="367"/>
    </location>
</feature>
<name>A0AAN6PNH7_9PEZI</name>
<dbReference type="Proteomes" id="UP001303115">
    <property type="component" value="Unassembled WGS sequence"/>
</dbReference>
<feature type="compositionally biased region" description="Acidic residues" evidence="1">
    <location>
        <begin position="336"/>
        <end position="350"/>
    </location>
</feature>
<feature type="compositionally biased region" description="Low complexity" evidence="1">
    <location>
        <begin position="191"/>
        <end position="211"/>
    </location>
</feature>
<sequence length="367" mass="39502">MDGSTNTFPSSAACQDPSRGNKRTLADCDLSSASSPPPAKHRVCAYTIFRSSSLPAAKRAQTDPAAAEMEQTELPGAPQSSQESPAASGATRTTGGPVATTTTTTVGVPGASPGHQHSPAVASNTSGTASGPAMTSTTTTTTMAVPGASPGHQHSPVGPSTVITAAGPAVANTNTTTTTTSGLPPSPDLITPPKSTSTTPEKQQTQKQQLPQRPPRLNPLYRHSLQHQLCGLYAPTQTPRVVMRDTPHDVQHREIEALLFDCAAKQLAFENEHLPNGSALPLPPFRRDRRLFPDRPVAWIKDWDTGWVRPRRMMDDFREVKEEKKKREEEMKGGEESEEESEDEEEEEDEKKEWTRGSEVQAAGRRG</sequence>
<dbReference type="EMBL" id="MU854320">
    <property type="protein sequence ID" value="KAK4044216.1"/>
    <property type="molecule type" value="Genomic_DNA"/>
</dbReference>
<keyword evidence="3" id="KW-1185">Reference proteome</keyword>
<dbReference type="AlphaFoldDB" id="A0AAN6PNH7"/>
<evidence type="ECO:0000313" key="3">
    <source>
        <dbReference type="Proteomes" id="UP001303115"/>
    </source>
</evidence>
<feature type="compositionally biased region" description="Polar residues" evidence="1">
    <location>
        <begin position="1"/>
        <end position="13"/>
    </location>
</feature>
<gene>
    <name evidence="2" type="ORF">C8A01DRAFT_31529</name>
</gene>
<feature type="compositionally biased region" description="Low complexity" evidence="1">
    <location>
        <begin position="125"/>
        <end position="149"/>
    </location>
</feature>
<reference evidence="3" key="1">
    <citation type="journal article" date="2023" name="Mol. Phylogenet. Evol.">
        <title>Genome-scale phylogeny and comparative genomics of the fungal order Sordariales.</title>
        <authorList>
            <person name="Hensen N."/>
            <person name="Bonometti L."/>
            <person name="Westerberg I."/>
            <person name="Brannstrom I.O."/>
            <person name="Guillou S."/>
            <person name="Cros-Aarteil S."/>
            <person name="Calhoun S."/>
            <person name="Haridas S."/>
            <person name="Kuo A."/>
            <person name="Mondo S."/>
            <person name="Pangilinan J."/>
            <person name="Riley R."/>
            <person name="LaButti K."/>
            <person name="Andreopoulos B."/>
            <person name="Lipzen A."/>
            <person name="Chen C."/>
            <person name="Yan M."/>
            <person name="Daum C."/>
            <person name="Ng V."/>
            <person name="Clum A."/>
            <person name="Steindorff A."/>
            <person name="Ohm R.A."/>
            <person name="Martin F."/>
            <person name="Silar P."/>
            <person name="Natvig D.O."/>
            <person name="Lalanne C."/>
            <person name="Gautier V."/>
            <person name="Ament-Velasquez S.L."/>
            <person name="Kruys A."/>
            <person name="Hutchinson M.I."/>
            <person name="Powell A.J."/>
            <person name="Barry K."/>
            <person name="Miller A.N."/>
            <person name="Grigoriev I.V."/>
            <person name="Debuchy R."/>
            <person name="Gladieux P."/>
            <person name="Hiltunen Thoren M."/>
            <person name="Johannesson H."/>
        </authorList>
    </citation>
    <scope>NUCLEOTIDE SEQUENCE [LARGE SCALE GENOMIC DNA]</scope>
    <source>
        <strain evidence="3">CBS 284.82</strain>
    </source>
</reference>
<comment type="caution">
    <text evidence="2">The sequence shown here is derived from an EMBL/GenBank/DDBJ whole genome shotgun (WGS) entry which is preliminary data.</text>
</comment>